<accession>A0AAV2QP81</accession>
<feature type="compositionally biased region" description="Low complexity" evidence="2">
    <location>
        <begin position="283"/>
        <end position="304"/>
    </location>
</feature>
<dbReference type="AlphaFoldDB" id="A0AAV2QP81"/>
<feature type="non-terminal residue" evidence="3">
    <location>
        <position position="337"/>
    </location>
</feature>
<keyword evidence="1" id="KW-0597">Phosphoprotein</keyword>
<proteinExistence type="predicted"/>
<evidence type="ECO:0000256" key="1">
    <source>
        <dbReference type="ARBA" id="ARBA00022553"/>
    </source>
</evidence>
<keyword evidence="4" id="KW-1185">Reference proteome</keyword>
<protein>
    <submittedName>
        <fullName evidence="3">Uncharacterized protein</fullName>
    </submittedName>
</protein>
<reference evidence="3 4" key="1">
    <citation type="submission" date="2024-05" db="EMBL/GenBank/DDBJ databases">
        <authorList>
            <person name="Wallberg A."/>
        </authorList>
    </citation>
    <scope>NUCLEOTIDE SEQUENCE [LARGE SCALE GENOMIC DNA]</scope>
</reference>
<evidence type="ECO:0000256" key="2">
    <source>
        <dbReference type="SAM" id="MobiDB-lite"/>
    </source>
</evidence>
<evidence type="ECO:0000313" key="3">
    <source>
        <dbReference type="EMBL" id="CAL4090894.1"/>
    </source>
</evidence>
<comment type="caution">
    <text evidence="3">The sequence shown here is derived from an EMBL/GenBank/DDBJ whole genome shotgun (WGS) entry which is preliminary data.</text>
</comment>
<gene>
    <name evidence="3" type="ORF">MNOR_LOCUS14141</name>
</gene>
<dbReference type="Pfam" id="PF15388">
    <property type="entry name" value="FAM117"/>
    <property type="match status" value="1"/>
</dbReference>
<feature type="region of interest" description="Disordered" evidence="2">
    <location>
        <begin position="47"/>
        <end position="76"/>
    </location>
</feature>
<feature type="region of interest" description="Disordered" evidence="2">
    <location>
        <begin position="279"/>
        <end position="313"/>
    </location>
</feature>
<feature type="region of interest" description="Disordered" evidence="2">
    <location>
        <begin position="1"/>
        <end position="25"/>
    </location>
</feature>
<organism evidence="3 4">
    <name type="scientific">Meganyctiphanes norvegica</name>
    <name type="common">Northern krill</name>
    <name type="synonym">Thysanopoda norvegica</name>
    <dbReference type="NCBI Taxonomy" id="48144"/>
    <lineage>
        <taxon>Eukaryota</taxon>
        <taxon>Metazoa</taxon>
        <taxon>Ecdysozoa</taxon>
        <taxon>Arthropoda</taxon>
        <taxon>Crustacea</taxon>
        <taxon>Multicrustacea</taxon>
        <taxon>Malacostraca</taxon>
        <taxon>Eumalacostraca</taxon>
        <taxon>Eucarida</taxon>
        <taxon>Euphausiacea</taxon>
        <taxon>Euphausiidae</taxon>
        <taxon>Meganyctiphanes</taxon>
    </lineage>
</organism>
<dbReference type="PANTHER" id="PTHR14972:SF8">
    <property type="entry name" value="GLUCOCORTICOID-INDUCED TRANSCRIPT 1 PROTEIN-LIKE ISOFORM X1"/>
    <property type="match status" value="1"/>
</dbReference>
<name>A0AAV2QP81_MEGNR</name>
<dbReference type="EMBL" id="CAXKWB010008367">
    <property type="protein sequence ID" value="CAL4090894.1"/>
    <property type="molecule type" value="Genomic_DNA"/>
</dbReference>
<dbReference type="PANTHER" id="PTHR14972">
    <property type="entry name" value="AGAP011572-PA"/>
    <property type="match status" value="1"/>
</dbReference>
<sequence>MSGASQIEAKEPKSSRRPSPLRATVPLQAMHRTSPLRLRNRISPDTELMPWDLMPTTPTKGRCGSSRGNNGDGGPTMRRTASLDAIYLKGQWPKDTHPFSHLTLDKYTQTPEEWAITCYGSLSMGFSACEEMGTCGRRPSASASSAVCLPSPQATAPQPQHFDKFIRQRLQRTNKESGGSAVRYSPVHGDHSVLAPTPIHPRHQALQTSNGNSRAVPIPQCGRSMLPRLRNSVEGLNQEIERLVLRTSHLPGEDLDDVWSEVCRDGRRAPIADFMRFTRSVDTQTPARTTSTTSQPSSLHTSPSLSPPMSPQQFMTTATNLSCSPCDACRLSSPTPV</sequence>
<evidence type="ECO:0000313" key="4">
    <source>
        <dbReference type="Proteomes" id="UP001497623"/>
    </source>
</evidence>
<dbReference type="InterPro" id="IPR026642">
    <property type="entry name" value="Glcci1/FAM117"/>
</dbReference>
<dbReference type="Proteomes" id="UP001497623">
    <property type="component" value="Unassembled WGS sequence"/>
</dbReference>